<dbReference type="InterPro" id="IPR032567">
    <property type="entry name" value="RTL1-rel"/>
</dbReference>
<gene>
    <name evidence="3" type="ORF">RND81_06G013500</name>
</gene>
<dbReference type="CDD" id="cd00303">
    <property type="entry name" value="retropepsin_like"/>
    <property type="match status" value="1"/>
</dbReference>
<protein>
    <recommendedName>
        <fullName evidence="2">Ty3 transposon capsid-like protein domain-containing protein</fullName>
    </recommendedName>
</protein>
<evidence type="ECO:0000256" key="1">
    <source>
        <dbReference type="SAM" id="MobiDB-lite"/>
    </source>
</evidence>
<evidence type="ECO:0000313" key="3">
    <source>
        <dbReference type="EMBL" id="KAK9713235.1"/>
    </source>
</evidence>
<sequence length="432" mass="48686">MALEGRMSTMEEKLEQQTAILGELMSMMKAFDKQKGPVNHESDAESSQQGNRNNLKFTPKLEFPTFDGRNPRIWMKKCLKYFNLCKIPDNQRIDLASMYMVGRAESWFNSYIVVRQNVVWDEFIVDLCARFKEEISGNVVEEFNRLRQTSSIEDYLDAFESLRSLMVQRNPLLPDQYFLDSFIGGLKPAVKPFVRAFKPDTLASAVEYARLQEESLNVSRYVPKFSPQNSSFVGSKSSSQTSLASSNSKGLLATPKTTTPLPSNSSNSIVPTRFISAAERAEKIRKGECYFCNEPFTRNHQCKLKGTQMFAIDVIGDEEKEQGVGVETEEEMLDEGFEMVETAPCISMNALSGSSGFQTMRVTGYVGKKALHILIDSGSTHNFLDHAMAVKLGCQLDCIEPQSVTVADGSQFPCRLMTKQFSWMLQNTQFET</sequence>
<proteinExistence type="predicted"/>
<feature type="compositionally biased region" description="Polar residues" evidence="1">
    <location>
        <begin position="45"/>
        <end position="56"/>
    </location>
</feature>
<dbReference type="InterPro" id="IPR021109">
    <property type="entry name" value="Peptidase_aspartic_dom_sf"/>
</dbReference>
<dbReference type="PANTHER" id="PTHR15503">
    <property type="entry name" value="LDOC1 RELATED"/>
    <property type="match status" value="1"/>
</dbReference>
<dbReference type="Proteomes" id="UP001443914">
    <property type="component" value="Unassembled WGS sequence"/>
</dbReference>
<feature type="domain" description="Ty3 transposon capsid-like protein" evidence="2">
    <location>
        <begin position="65"/>
        <end position="212"/>
    </location>
</feature>
<name>A0AAW1K3P1_SAPOF</name>
<keyword evidence="4" id="KW-1185">Reference proteome</keyword>
<dbReference type="PANTHER" id="PTHR15503:SF40">
    <property type="match status" value="1"/>
</dbReference>
<evidence type="ECO:0000259" key="2">
    <source>
        <dbReference type="Pfam" id="PF19259"/>
    </source>
</evidence>
<feature type="region of interest" description="Disordered" evidence="1">
    <location>
        <begin position="35"/>
        <end position="56"/>
    </location>
</feature>
<dbReference type="Pfam" id="PF19259">
    <property type="entry name" value="Ty3_capsid"/>
    <property type="match status" value="1"/>
</dbReference>
<feature type="region of interest" description="Disordered" evidence="1">
    <location>
        <begin position="230"/>
        <end position="267"/>
    </location>
</feature>
<evidence type="ECO:0000313" key="4">
    <source>
        <dbReference type="Proteomes" id="UP001443914"/>
    </source>
</evidence>
<dbReference type="AlphaFoldDB" id="A0AAW1K3P1"/>
<reference evidence="3" key="1">
    <citation type="submission" date="2024-03" db="EMBL/GenBank/DDBJ databases">
        <title>WGS assembly of Saponaria officinalis var. Norfolk2.</title>
        <authorList>
            <person name="Jenkins J."/>
            <person name="Shu S."/>
            <person name="Grimwood J."/>
            <person name="Barry K."/>
            <person name="Goodstein D."/>
            <person name="Schmutz J."/>
            <person name="Leebens-Mack J."/>
            <person name="Osbourn A."/>
        </authorList>
    </citation>
    <scope>NUCLEOTIDE SEQUENCE [LARGE SCALE GENOMIC DNA]</scope>
    <source>
        <strain evidence="3">JIC</strain>
    </source>
</reference>
<comment type="caution">
    <text evidence="3">The sequence shown here is derived from an EMBL/GenBank/DDBJ whole genome shotgun (WGS) entry which is preliminary data.</text>
</comment>
<dbReference type="InterPro" id="IPR045358">
    <property type="entry name" value="Ty3_capsid"/>
</dbReference>
<accession>A0AAW1K3P1</accession>
<feature type="compositionally biased region" description="Low complexity" evidence="1">
    <location>
        <begin position="235"/>
        <end position="267"/>
    </location>
</feature>
<dbReference type="EMBL" id="JBDFQZ010000006">
    <property type="protein sequence ID" value="KAK9713235.1"/>
    <property type="molecule type" value="Genomic_DNA"/>
</dbReference>
<dbReference type="Gene3D" id="2.40.70.10">
    <property type="entry name" value="Acid Proteases"/>
    <property type="match status" value="1"/>
</dbReference>
<organism evidence="3 4">
    <name type="scientific">Saponaria officinalis</name>
    <name type="common">Common soapwort</name>
    <name type="synonym">Lychnis saponaria</name>
    <dbReference type="NCBI Taxonomy" id="3572"/>
    <lineage>
        <taxon>Eukaryota</taxon>
        <taxon>Viridiplantae</taxon>
        <taxon>Streptophyta</taxon>
        <taxon>Embryophyta</taxon>
        <taxon>Tracheophyta</taxon>
        <taxon>Spermatophyta</taxon>
        <taxon>Magnoliopsida</taxon>
        <taxon>eudicotyledons</taxon>
        <taxon>Gunneridae</taxon>
        <taxon>Pentapetalae</taxon>
        <taxon>Caryophyllales</taxon>
        <taxon>Caryophyllaceae</taxon>
        <taxon>Caryophylleae</taxon>
        <taxon>Saponaria</taxon>
    </lineage>
</organism>